<dbReference type="Proteomes" id="UP000179251">
    <property type="component" value="Unassembled WGS sequence"/>
</dbReference>
<keyword evidence="1" id="KW-0378">Hydrolase</keyword>
<evidence type="ECO:0000256" key="2">
    <source>
        <dbReference type="SAM" id="MobiDB-lite"/>
    </source>
</evidence>
<gene>
    <name evidence="3" type="ORF">A2834_00200</name>
</gene>
<dbReference type="CDD" id="cd01310">
    <property type="entry name" value="TatD_DNAse"/>
    <property type="match status" value="1"/>
</dbReference>
<dbReference type="InterPro" id="IPR032466">
    <property type="entry name" value="Metal_Hydrolase"/>
</dbReference>
<dbReference type="InterPro" id="IPR018228">
    <property type="entry name" value="DNase_TatD-rel_CS"/>
</dbReference>
<evidence type="ECO:0000313" key="4">
    <source>
        <dbReference type="Proteomes" id="UP000179251"/>
    </source>
</evidence>
<dbReference type="PANTHER" id="PTHR46124:SF2">
    <property type="entry name" value="D-AMINOACYL-TRNA DEACYLASE"/>
    <property type="match status" value="1"/>
</dbReference>
<protein>
    <recommendedName>
        <fullName evidence="5">Hydrolase TatD</fullName>
    </recommendedName>
</protein>
<proteinExistence type="predicted"/>
<comment type="caution">
    <text evidence="3">The sequence shown here is derived from an EMBL/GenBank/DDBJ whole genome shotgun (WGS) entry which is preliminary data.</text>
</comment>
<dbReference type="SUPFAM" id="SSF51556">
    <property type="entry name" value="Metallo-dependent hydrolases"/>
    <property type="match status" value="1"/>
</dbReference>
<dbReference type="Gene3D" id="3.20.20.140">
    <property type="entry name" value="Metal-dependent hydrolases"/>
    <property type="match status" value="1"/>
</dbReference>
<dbReference type="PANTHER" id="PTHR46124">
    <property type="entry name" value="D-AMINOACYL-TRNA DEACYLASE"/>
    <property type="match status" value="1"/>
</dbReference>
<evidence type="ECO:0008006" key="5">
    <source>
        <dbReference type="Google" id="ProtNLM"/>
    </source>
</evidence>
<sequence>MDKFFRQRDAAFISENKMTPRLIDAHTHTQFAAFEKDGDAVIRRALGAGIWMINVGTQRDTSANSLELAHKYDGVWATVGLHPIHTEKSFHDEQELGITNHETGEPTPQPPSQREGEKKRDAISLLVGGLAGFTSRGEDFDYDYYKKLAQDSKVVAIGECGLDYYRLTEETKNKQVEVFIKQIELAREVGKPLMIHCREAFTDLIEILEKHLIPTPQPPSQREGGASGRGGRLISPGVVHFFSGTIDDAEKLMDLGFSFSFGGVITFARAYEKLIKFIPLDRILLETDAPYVAPLPYRGKRNEPLYVEEVAKKIAKILNKDFEEIARITTENAIKIFGLK</sequence>
<accession>A0A1F5VEX3</accession>
<evidence type="ECO:0000256" key="1">
    <source>
        <dbReference type="ARBA" id="ARBA00022801"/>
    </source>
</evidence>
<evidence type="ECO:0000313" key="3">
    <source>
        <dbReference type="EMBL" id="OGF61890.1"/>
    </source>
</evidence>
<reference evidence="3 4" key="1">
    <citation type="journal article" date="2016" name="Nat. Commun.">
        <title>Thousands of microbial genomes shed light on interconnected biogeochemical processes in an aquifer system.</title>
        <authorList>
            <person name="Anantharaman K."/>
            <person name="Brown C.T."/>
            <person name="Hug L.A."/>
            <person name="Sharon I."/>
            <person name="Castelle C.J."/>
            <person name="Probst A.J."/>
            <person name="Thomas B.C."/>
            <person name="Singh A."/>
            <person name="Wilkins M.J."/>
            <person name="Karaoz U."/>
            <person name="Brodie E.L."/>
            <person name="Williams K.H."/>
            <person name="Hubbard S.S."/>
            <person name="Banfield J.F."/>
        </authorList>
    </citation>
    <scope>NUCLEOTIDE SEQUENCE [LARGE SCALE GENOMIC DNA]</scope>
</reference>
<organism evidence="3 4">
    <name type="scientific">Candidatus Giovannonibacteria bacterium RIFCSPHIGHO2_01_FULL_45_23</name>
    <dbReference type="NCBI Taxonomy" id="1798325"/>
    <lineage>
        <taxon>Bacteria</taxon>
        <taxon>Candidatus Giovannoniibacteriota</taxon>
    </lineage>
</organism>
<dbReference type="Pfam" id="PF01026">
    <property type="entry name" value="TatD_DNase"/>
    <property type="match status" value="1"/>
</dbReference>
<dbReference type="AlphaFoldDB" id="A0A1F5VEX3"/>
<dbReference type="PROSITE" id="PS01091">
    <property type="entry name" value="TATD_3"/>
    <property type="match status" value="1"/>
</dbReference>
<dbReference type="InterPro" id="IPR001130">
    <property type="entry name" value="TatD-like"/>
</dbReference>
<dbReference type="STRING" id="1798325.A2834_00200"/>
<name>A0A1F5VEX3_9BACT</name>
<dbReference type="EMBL" id="MFHD01000024">
    <property type="protein sequence ID" value="OGF61890.1"/>
    <property type="molecule type" value="Genomic_DNA"/>
</dbReference>
<feature type="region of interest" description="Disordered" evidence="2">
    <location>
        <begin position="99"/>
        <end position="119"/>
    </location>
</feature>
<dbReference type="GO" id="GO:0016788">
    <property type="term" value="F:hydrolase activity, acting on ester bonds"/>
    <property type="evidence" value="ECO:0007669"/>
    <property type="project" value="InterPro"/>
</dbReference>